<reference evidence="2" key="1">
    <citation type="submission" date="2016-09" db="EMBL/GenBank/DDBJ databases">
        <authorList>
            <person name="Guldener U."/>
        </authorList>
    </citation>
    <scope>NUCLEOTIDE SEQUENCE [LARGE SCALE GENOMIC DNA]</scope>
    <source>
        <strain evidence="2">V64-1</strain>
    </source>
</reference>
<dbReference type="VEuPathDB" id="FungiDB:FOZG_13633"/>
<evidence type="ECO:0000313" key="1">
    <source>
        <dbReference type="EMBL" id="SCO76706.1"/>
    </source>
</evidence>
<dbReference type="VEuPathDB" id="FungiDB:HZS61_007719"/>
<dbReference type="Proteomes" id="UP000219369">
    <property type="component" value="Unassembled WGS sequence"/>
</dbReference>
<dbReference type="OrthoDB" id="5340163at2759"/>
<sequence length="614" mass="71627">MVSHGAQYHHYIPRFILKQFAHTNIETEGGRSDGLLHVFDLPSRQFRLGEVGKTCGAQNLYYNVDDNDPMRIEHLFSKLESKTSSIFAKIRTAVTEGLEHIDILEKDIHILFKFINLSLRRSKQYRDELNNPYRENDFMFQHLFETSRKSGRSGEPGQFWLEHLLYLLKTDHEDLLTDAARTDNMGPEDTYKHFIENYALQIWKAADGYEFFLNERLVDFEGDTQSFLGAEVKETRTQLIWMTTEDMIHLILPISPEVAVIFCNESRCWESPIADSMHRLKEPYPQNSLLVKAPHKDITNVYVPSRKRGRKSWPETVAWRVNIGTLTQPHHRIIASYSLSHAQSVIIVRSRARFERARRELEMFNRERVEWWQSIGIRSGYRDDRRQCREGITHPIKDQMDRIVVEHITAFDEVVNIINTTHEELQRTKENGLKSWLAIRTSEAIMTSSSRSDDKSSSFRIMHPALKAAFEAAYPPKHPAHKDLVTIDFGEFLGHAIGDEMFAKLSFEIDKKIKELVHTYAFHSHSETFGESSRPPANSLFEERMDDLNEQSSYQEDILESPSFGSVFRAAIGFDVLKWMFEERQDILATFIKQIAVPMEAMHPRVFRMRARRE</sequence>
<gene>
    <name evidence="1" type="ORF">FRV6_00918</name>
</gene>
<dbReference type="InterPro" id="IPR025332">
    <property type="entry name" value="DUF4238"/>
</dbReference>
<dbReference type="EMBL" id="FMJY01000001">
    <property type="protein sequence ID" value="SCO76706.1"/>
    <property type="molecule type" value="Genomic_DNA"/>
</dbReference>
<name>A0A2H3SJR5_FUSOX</name>
<evidence type="ECO:0000313" key="2">
    <source>
        <dbReference type="Proteomes" id="UP000219369"/>
    </source>
</evidence>
<dbReference type="AlphaFoldDB" id="A0A2H3SJR5"/>
<proteinExistence type="predicted"/>
<organism evidence="1 2">
    <name type="scientific">Fusarium oxysporum</name>
    <name type="common">Fusarium vascular wilt</name>
    <dbReference type="NCBI Taxonomy" id="5507"/>
    <lineage>
        <taxon>Eukaryota</taxon>
        <taxon>Fungi</taxon>
        <taxon>Dikarya</taxon>
        <taxon>Ascomycota</taxon>
        <taxon>Pezizomycotina</taxon>
        <taxon>Sordariomycetes</taxon>
        <taxon>Hypocreomycetidae</taxon>
        <taxon>Hypocreales</taxon>
        <taxon>Nectriaceae</taxon>
        <taxon>Fusarium</taxon>
        <taxon>Fusarium oxysporum species complex</taxon>
    </lineage>
</organism>
<accession>A0A2H3SJR5</accession>
<dbReference type="Pfam" id="PF14022">
    <property type="entry name" value="DUF4238"/>
    <property type="match status" value="1"/>
</dbReference>
<protein>
    <recommendedName>
        <fullName evidence="3">DUF4238 domain-containing protein</fullName>
    </recommendedName>
</protein>
<evidence type="ECO:0008006" key="3">
    <source>
        <dbReference type="Google" id="ProtNLM"/>
    </source>
</evidence>